<dbReference type="EMBL" id="CP036546">
    <property type="protein sequence ID" value="QCQ46051.1"/>
    <property type="molecule type" value="Genomic_DNA"/>
</dbReference>
<proteinExistence type="predicted"/>
<name>A0AAE6EU34_BACFG</name>
<organism evidence="1 2">
    <name type="scientific">Bacteroides fragilis</name>
    <dbReference type="NCBI Taxonomy" id="817"/>
    <lineage>
        <taxon>Bacteria</taxon>
        <taxon>Pseudomonadati</taxon>
        <taxon>Bacteroidota</taxon>
        <taxon>Bacteroidia</taxon>
        <taxon>Bacteroidales</taxon>
        <taxon>Bacteroidaceae</taxon>
        <taxon>Bacteroides</taxon>
    </lineage>
</organism>
<dbReference type="Proteomes" id="UP000036847">
    <property type="component" value="Chromosome"/>
</dbReference>
<gene>
    <name evidence="1" type="ORF">EC80_014905</name>
</gene>
<sequence length="122" mass="14152">MNNQKTIIQLECVKHKGRSEAYKVILQLPVQDMLSGNFGAKLVETEKEYRDRIRTEMYLKTSELRYNTLLLEDIISPLDRKLTKELLFSLFDCNFTGRAQKLLINGKTGSGNYIFVLFVDVK</sequence>
<reference evidence="1 2" key="1">
    <citation type="submission" date="2019-03" db="EMBL/GenBank/DDBJ databases">
        <title>Complete genome assembly of MDR B. fragilis.</title>
        <authorList>
            <person name="Sydenham T.V."/>
            <person name="Hasman H."/>
            <person name="Justesen U.S."/>
        </authorList>
    </citation>
    <scope>NUCLEOTIDE SEQUENCE [LARGE SCALE GENOMIC DNA]</scope>
    <source>
        <strain evidence="1 2">DCMSKEJBY0001B</strain>
    </source>
</reference>
<evidence type="ECO:0000313" key="1">
    <source>
        <dbReference type="EMBL" id="QCQ46051.1"/>
    </source>
</evidence>
<dbReference type="AlphaFoldDB" id="A0AAE6EU34"/>
<accession>A0AAE6EU34</accession>
<protein>
    <submittedName>
        <fullName evidence="1">Uncharacterized protein</fullName>
    </submittedName>
</protein>
<evidence type="ECO:0000313" key="2">
    <source>
        <dbReference type="Proteomes" id="UP000036847"/>
    </source>
</evidence>
<dbReference type="RefSeq" id="WP_005805856.1">
    <property type="nucleotide sequence ID" value="NZ_CP036546.1"/>
</dbReference>